<reference evidence="2" key="1">
    <citation type="submission" date="2019-12" db="EMBL/GenBank/DDBJ databases">
        <authorList>
            <person name="zhang j."/>
            <person name="sun C.M."/>
        </authorList>
    </citation>
    <scope>NUCLEOTIDE SEQUENCE</scope>
    <source>
        <strain evidence="2">NS-1</strain>
    </source>
</reference>
<dbReference type="AlphaFoldDB" id="A0A8A7KDC4"/>
<dbReference type="PANTHER" id="PTHR37309">
    <property type="entry name" value="SLR0284 PROTEIN"/>
    <property type="match status" value="1"/>
</dbReference>
<keyword evidence="3" id="KW-1185">Reference proteome</keyword>
<feature type="transmembrane region" description="Helical" evidence="1">
    <location>
        <begin position="87"/>
        <end position="109"/>
    </location>
</feature>
<proteinExistence type="predicted"/>
<keyword evidence="1" id="KW-0472">Membrane</keyword>
<feature type="transmembrane region" description="Helical" evidence="1">
    <location>
        <begin position="56"/>
        <end position="81"/>
    </location>
</feature>
<dbReference type="InterPro" id="IPR007165">
    <property type="entry name" value="Phage_holin_4_2"/>
</dbReference>
<evidence type="ECO:0000256" key="1">
    <source>
        <dbReference type="SAM" id="Phobius"/>
    </source>
</evidence>
<dbReference type="Proteomes" id="UP000665020">
    <property type="component" value="Chromosome"/>
</dbReference>
<organism evidence="2 3">
    <name type="scientific">Iocasia fonsfrigidae</name>
    <dbReference type="NCBI Taxonomy" id="2682810"/>
    <lineage>
        <taxon>Bacteria</taxon>
        <taxon>Bacillati</taxon>
        <taxon>Bacillota</taxon>
        <taxon>Clostridia</taxon>
        <taxon>Halanaerobiales</taxon>
        <taxon>Halanaerobiaceae</taxon>
        <taxon>Iocasia</taxon>
    </lineage>
</organism>
<keyword evidence="1" id="KW-1133">Transmembrane helix</keyword>
<evidence type="ECO:0000313" key="2">
    <source>
        <dbReference type="EMBL" id="QTL99786.1"/>
    </source>
</evidence>
<dbReference type="KEGG" id="ifn:GM661_18410"/>
<dbReference type="RefSeq" id="WP_230868116.1">
    <property type="nucleotide sequence ID" value="NZ_CP046640.1"/>
</dbReference>
<gene>
    <name evidence="2" type="ORF">GM661_18410</name>
</gene>
<evidence type="ECO:0000313" key="3">
    <source>
        <dbReference type="Proteomes" id="UP000665020"/>
    </source>
</evidence>
<protein>
    <submittedName>
        <fullName evidence="2">Phage holin family protein</fullName>
    </submittedName>
</protein>
<keyword evidence="1" id="KW-0812">Transmembrane</keyword>
<name>A0A8A7KDC4_9FIRM</name>
<sequence length="114" mass="12380">MQRKTFAAKLLITMVALMITAYIVPGIYVSGFIAGLLAALILGFVNAVFKPIFTILTLPFTIITFGLFLFVINGLMLLITAAFVPGFYISGIFSAIIASIILSFINWILEGILD</sequence>
<feature type="transmembrane region" description="Helical" evidence="1">
    <location>
        <begin position="30"/>
        <end position="49"/>
    </location>
</feature>
<dbReference type="PANTHER" id="PTHR37309:SF1">
    <property type="entry name" value="SLR0284 PROTEIN"/>
    <property type="match status" value="1"/>
</dbReference>
<dbReference type="Pfam" id="PF04020">
    <property type="entry name" value="Phage_holin_4_2"/>
    <property type="match status" value="1"/>
</dbReference>
<dbReference type="EMBL" id="CP046640">
    <property type="protein sequence ID" value="QTL99786.1"/>
    <property type="molecule type" value="Genomic_DNA"/>
</dbReference>
<accession>A0A8A7KDC4</accession>